<dbReference type="CDD" id="cd12107">
    <property type="entry name" value="Hemerythrin"/>
    <property type="match status" value="1"/>
</dbReference>
<evidence type="ECO:0000256" key="8">
    <source>
        <dbReference type="PROSITE-ProRule" id="PRU00284"/>
    </source>
</evidence>
<evidence type="ECO:0000256" key="5">
    <source>
        <dbReference type="ARBA" id="ARBA00023004"/>
    </source>
</evidence>
<dbReference type="Pfam" id="PF08376">
    <property type="entry name" value="NIT"/>
    <property type="match status" value="1"/>
</dbReference>
<comment type="subcellular location">
    <subcellularLocation>
        <location evidence="1">Cell inner membrane</location>
        <topology evidence="1">Multi-pass membrane protein</topology>
    </subcellularLocation>
</comment>
<feature type="domain" description="HAMP" evidence="12">
    <location>
        <begin position="335"/>
        <end position="388"/>
    </location>
</feature>
<comment type="similarity">
    <text evidence="7">Belongs to the methyl-accepting chemotaxis (MCP) protein family.</text>
</comment>
<keyword evidence="3" id="KW-0997">Cell inner membrane</keyword>
<dbReference type="PROSITE" id="PS50885">
    <property type="entry name" value="HAMP"/>
    <property type="match status" value="1"/>
</dbReference>
<dbReference type="PROSITE" id="PS50192">
    <property type="entry name" value="T_SNARE"/>
    <property type="match status" value="1"/>
</dbReference>
<evidence type="ECO:0000256" key="3">
    <source>
        <dbReference type="ARBA" id="ARBA00022519"/>
    </source>
</evidence>
<reference evidence="14 15" key="1">
    <citation type="journal article" date="2013" name="Antonie Van Leeuwenhoek">
        <title>Dongia rigui sp. nov., isolated from freshwater of a large wetland in Korea.</title>
        <authorList>
            <person name="Baik K.S."/>
            <person name="Hwang Y.M."/>
            <person name="Choi J.S."/>
            <person name="Kwon J."/>
            <person name="Seong C.N."/>
        </authorList>
    </citation>
    <scope>NUCLEOTIDE SEQUENCE [LARGE SCALE GENOMIC DNA]</scope>
    <source>
        <strain evidence="14 15">04SU4-P</strain>
    </source>
</reference>
<evidence type="ECO:0000259" key="11">
    <source>
        <dbReference type="PROSITE" id="PS50192"/>
    </source>
</evidence>
<keyword evidence="9" id="KW-0472">Membrane</keyword>
<keyword evidence="9" id="KW-1133">Transmembrane helix</keyword>
<keyword evidence="6 8" id="KW-0807">Transducer</keyword>
<keyword evidence="15" id="KW-1185">Reference proteome</keyword>
<dbReference type="Gene3D" id="1.10.287.950">
    <property type="entry name" value="Methyl-accepting chemotaxis protein"/>
    <property type="match status" value="1"/>
</dbReference>
<dbReference type="Gene3D" id="1.20.120.50">
    <property type="entry name" value="Hemerythrin-like"/>
    <property type="match status" value="1"/>
</dbReference>
<dbReference type="PROSITE" id="PS00550">
    <property type="entry name" value="HEMERYTHRINS"/>
    <property type="match status" value="1"/>
</dbReference>
<name>A0ABU5E2U1_9PROT</name>
<dbReference type="InterPro" id="IPR012827">
    <property type="entry name" value="Hemerythrin_metal-bd"/>
</dbReference>
<evidence type="ECO:0000256" key="4">
    <source>
        <dbReference type="ARBA" id="ARBA00022723"/>
    </source>
</evidence>
<evidence type="ECO:0000256" key="1">
    <source>
        <dbReference type="ARBA" id="ARBA00004429"/>
    </source>
</evidence>
<dbReference type="CDD" id="cd06225">
    <property type="entry name" value="HAMP"/>
    <property type="match status" value="1"/>
</dbReference>
<organism evidence="14 15">
    <name type="scientific">Dongia rigui</name>
    <dbReference type="NCBI Taxonomy" id="940149"/>
    <lineage>
        <taxon>Bacteria</taxon>
        <taxon>Pseudomonadati</taxon>
        <taxon>Pseudomonadota</taxon>
        <taxon>Alphaproteobacteria</taxon>
        <taxon>Rhodospirillales</taxon>
        <taxon>Dongiaceae</taxon>
        <taxon>Dongia</taxon>
    </lineage>
</organism>
<feature type="domain" description="NIT" evidence="13">
    <location>
        <begin position="54"/>
        <end position="304"/>
    </location>
</feature>
<keyword evidence="3" id="KW-1003">Cell membrane</keyword>
<dbReference type="InterPro" id="IPR004089">
    <property type="entry name" value="MCPsignal_dom"/>
</dbReference>
<dbReference type="InterPro" id="IPR012312">
    <property type="entry name" value="Hemerythrin-like"/>
</dbReference>
<gene>
    <name evidence="14" type="ORF">SMD31_14825</name>
</gene>
<evidence type="ECO:0000256" key="2">
    <source>
        <dbReference type="ARBA" id="ARBA00010587"/>
    </source>
</evidence>
<dbReference type="SUPFAM" id="SSF47188">
    <property type="entry name" value="Hemerythrin-like"/>
    <property type="match status" value="1"/>
</dbReference>
<comment type="caution">
    <text evidence="14">The sequence shown here is derived from an EMBL/GenBank/DDBJ whole genome shotgun (WGS) entry which is preliminary data.</text>
</comment>
<evidence type="ECO:0000313" key="14">
    <source>
        <dbReference type="EMBL" id="MDY0873213.1"/>
    </source>
</evidence>
<dbReference type="NCBIfam" id="TIGR02481">
    <property type="entry name" value="hemeryth_dom"/>
    <property type="match status" value="1"/>
</dbReference>
<sequence length="828" mass="88535">MLKAFNDLRIGKRILIALLIPMLGLLAVSLLAVADKYRLWAEMRQLQSMAELAPEISALGHELQRERGASAIYLGSKGGLYKTELDTQRQATDAQIAKLKAALGADGMQGLGAVAQPADDAVAALAAVSDMRQSITDLKTGVADMAGYYTPIIRRLIASVEKMAPLSHNANIGRAILAYAAFLQGKERMGVERAMGGAGFSAGKFDGELFRKFVGLMAEQSAFFDRFGSMADDALVATLAELPKTPASMEVDRLRGIAIASLQSGDTQGVKAGDWFTTVTKKIETYETVEADIAADLVTQTRALGSEARNILFYVLASASVLFVITILLGVLIARGITRPIAGMTSVMTQLAAGDHSVAVISIDRGDEVGDMAKSVEIFRESMIRADRLAEEQLSAQRERDTRQTKVNSYIGQFELTIRSVLDGLSHAEEVMGTTALGVDKGATDTRNESASVAAAAEQSTTNIQSVAGATEELAASIQEISRQVSQSAALTSKAADVADSTGQKMTGLVATVGRIGDVVRLITDIAEQTNLLALNATIEAARAGEAGRGFAVVANEVKSLATQTAKATEDIGQQISEVQASTGDTAASIREIMEAVKQINEVSSSISAAVEQQGAATAEIARNVEQASAGSATVTTSIHRVLSSAERSAGLAADISTSSGDLSTQTATLKQNVASFLEKVRKADGSESSELIEWNDSLTIGEKEIDDEHSQIMATINDLHRTISSGADGAAVRRSFQRMMEYTRTHFSHEEALMNARQYPELIEHKRAHDGFDRRLNQLHERFQQGHREAGTDLLNLLSSWWMTHISTADTKLAHFLRPRSAALASR</sequence>
<dbReference type="PANTHER" id="PTHR32089:SF112">
    <property type="entry name" value="LYSOZYME-LIKE PROTEIN-RELATED"/>
    <property type="match status" value="1"/>
</dbReference>
<evidence type="ECO:0000256" key="9">
    <source>
        <dbReference type="SAM" id="Phobius"/>
    </source>
</evidence>
<dbReference type="NCBIfam" id="NF033749">
    <property type="entry name" value="bact_hemeryth"/>
    <property type="match status" value="1"/>
</dbReference>
<feature type="domain" description="T-SNARE coiled-coil homology" evidence="11">
    <location>
        <begin position="580"/>
        <end position="642"/>
    </location>
</feature>
<evidence type="ECO:0000259" key="12">
    <source>
        <dbReference type="PROSITE" id="PS50885"/>
    </source>
</evidence>
<dbReference type="EMBL" id="JAXCLX010000002">
    <property type="protein sequence ID" value="MDY0873213.1"/>
    <property type="molecule type" value="Genomic_DNA"/>
</dbReference>
<dbReference type="SMART" id="SM00304">
    <property type="entry name" value="HAMP"/>
    <property type="match status" value="1"/>
</dbReference>
<evidence type="ECO:0000313" key="15">
    <source>
        <dbReference type="Proteomes" id="UP001271769"/>
    </source>
</evidence>
<keyword evidence="5" id="KW-0408">Iron</keyword>
<keyword evidence="4" id="KW-0479">Metal-binding</keyword>
<dbReference type="InterPro" id="IPR010910">
    <property type="entry name" value="Nitrate/nitrite_sensing_bac"/>
</dbReference>
<dbReference type="InterPro" id="IPR035938">
    <property type="entry name" value="Hemerythrin-like_sf"/>
</dbReference>
<dbReference type="Pfam" id="PF01814">
    <property type="entry name" value="Hemerythrin"/>
    <property type="match status" value="1"/>
</dbReference>
<dbReference type="InterPro" id="IPR003660">
    <property type="entry name" value="HAMP_dom"/>
</dbReference>
<proteinExistence type="inferred from homology"/>
<feature type="domain" description="Methyl-accepting transducer" evidence="10">
    <location>
        <begin position="428"/>
        <end position="664"/>
    </location>
</feature>
<dbReference type="PROSITE" id="PS50906">
    <property type="entry name" value="NIT"/>
    <property type="match status" value="1"/>
</dbReference>
<dbReference type="Gene3D" id="6.10.340.10">
    <property type="match status" value="1"/>
</dbReference>
<dbReference type="PANTHER" id="PTHR32089">
    <property type="entry name" value="METHYL-ACCEPTING CHEMOTAXIS PROTEIN MCPB"/>
    <property type="match status" value="1"/>
</dbReference>
<evidence type="ECO:0000259" key="10">
    <source>
        <dbReference type="PROSITE" id="PS50111"/>
    </source>
</evidence>
<evidence type="ECO:0000256" key="7">
    <source>
        <dbReference type="ARBA" id="ARBA00029447"/>
    </source>
</evidence>
<dbReference type="SUPFAM" id="SSF58104">
    <property type="entry name" value="Methyl-accepting chemotaxis protein (MCP) signaling domain"/>
    <property type="match status" value="1"/>
</dbReference>
<protein>
    <submittedName>
        <fullName evidence="14">Bacteriohemerythrin</fullName>
    </submittedName>
</protein>
<dbReference type="Pfam" id="PF00015">
    <property type="entry name" value="MCPsignal"/>
    <property type="match status" value="1"/>
</dbReference>
<dbReference type="InterPro" id="IPR000727">
    <property type="entry name" value="T_SNARE_dom"/>
</dbReference>
<evidence type="ECO:0000259" key="13">
    <source>
        <dbReference type="PROSITE" id="PS50906"/>
    </source>
</evidence>
<accession>A0ABU5E2U1</accession>
<dbReference type="SMART" id="SM00283">
    <property type="entry name" value="MA"/>
    <property type="match status" value="1"/>
</dbReference>
<dbReference type="Pfam" id="PF00672">
    <property type="entry name" value="HAMP"/>
    <property type="match status" value="1"/>
</dbReference>
<feature type="transmembrane region" description="Helical" evidence="9">
    <location>
        <begin position="311"/>
        <end position="334"/>
    </location>
</feature>
<evidence type="ECO:0000256" key="6">
    <source>
        <dbReference type="ARBA" id="ARBA00023224"/>
    </source>
</evidence>
<dbReference type="InterPro" id="IPR013587">
    <property type="entry name" value="Nitrate/nitrite_sensing"/>
</dbReference>
<dbReference type="InterPro" id="IPR016131">
    <property type="entry name" value="Haemerythrin_Fe_BS"/>
</dbReference>
<keyword evidence="9" id="KW-0812">Transmembrane</keyword>
<comment type="similarity">
    <text evidence="2">Belongs to the hemerythrin family.</text>
</comment>
<dbReference type="RefSeq" id="WP_320501674.1">
    <property type="nucleotide sequence ID" value="NZ_JAXCLX010000002.1"/>
</dbReference>
<dbReference type="PROSITE" id="PS50111">
    <property type="entry name" value="CHEMOTAXIS_TRANSDUC_2"/>
    <property type="match status" value="1"/>
</dbReference>
<dbReference type="Proteomes" id="UP001271769">
    <property type="component" value="Unassembled WGS sequence"/>
</dbReference>